<dbReference type="EMBL" id="UINC01073404">
    <property type="protein sequence ID" value="SVC09757.1"/>
    <property type="molecule type" value="Genomic_DNA"/>
</dbReference>
<evidence type="ECO:0000313" key="2">
    <source>
        <dbReference type="EMBL" id="SVC09757.1"/>
    </source>
</evidence>
<accession>A0A382JEU9</accession>
<dbReference type="AlphaFoldDB" id="A0A382JEU9"/>
<evidence type="ECO:0000256" key="1">
    <source>
        <dbReference type="SAM" id="MobiDB-lite"/>
    </source>
</evidence>
<organism evidence="2">
    <name type="scientific">marine metagenome</name>
    <dbReference type="NCBI Taxonomy" id="408172"/>
    <lineage>
        <taxon>unclassified sequences</taxon>
        <taxon>metagenomes</taxon>
        <taxon>ecological metagenomes</taxon>
    </lineage>
</organism>
<gene>
    <name evidence="2" type="ORF">METZ01_LOCUS262611</name>
</gene>
<feature type="non-terminal residue" evidence="2">
    <location>
        <position position="1"/>
    </location>
</feature>
<sequence length="185" mass="20235">VGGLWPKKVKDLGAFVEKRLTEKVLGAFTSTSWNSEIESQKSDSDSESVSTDILASNPDDDAAVIPVEDTASSMISISEDELEATINSSRLEGENAVKQRFEDLYESKIQESKDGQKAFFEAIENNLNFSSEFTSQLSQLALALGEIIARSELTNNGEVIERFLNTVINQVAEESQVSATFSIAE</sequence>
<feature type="non-terminal residue" evidence="2">
    <location>
        <position position="185"/>
    </location>
</feature>
<reference evidence="2" key="1">
    <citation type="submission" date="2018-05" db="EMBL/GenBank/DDBJ databases">
        <authorList>
            <person name="Lanie J.A."/>
            <person name="Ng W.-L."/>
            <person name="Kazmierczak K.M."/>
            <person name="Andrzejewski T.M."/>
            <person name="Davidsen T.M."/>
            <person name="Wayne K.J."/>
            <person name="Tettelin H."/>
            <person name="Glass J.I."/>
            <person name="Rusch D."/>
            <person name="Podicherti R."/>
            <person name="Tsui H.-C.T."/>
            <person name="Winkler M.E."/>
        </authorList>
    </citation>
    <scope>NUCLEOTIDE SEQUENCE</scope>
</reference>
<proteinExistence type="predicted"/>
<protein>
    <submittedName>
        <fullName evidence="2">Uncharacterized protein</fullName>
    </submittedName>
</protein>
<feature type="region of interest" description="Disordered" evidence="1">
    <location>
        <begin position="35"/>
        <end position="57"/>
    </location>
</feature>
<name>A0A382JEU9_9ZZZZ</name>